<dbReference type="Gene3D" id="3.40.630.30">
    <property type="match status" value="1"/>
</dbReference>
<feature type="domain" description="N-acetyltransferase" evidence="1">
    <location>
        <begin position="16"/>
        <end position="198"/>
    </location>
</feature>
<dbReference type="PROSITE" id="PS51186">
    <property type="entry name" value="GNAT"/>
    <property type="match status" value="1"/>
</dbReference>
<evidence type="ECO:0000313" key="2">
    <source>
        <dbReference type="EMBL" id="TNM67980.1"/>
    </source>
</evidence>
<dbReference type="Pfam" id="PF00583">
    <property type="entry name" value="Acetyltransf_1"/>
    <property type="match status" value="1"/>
</dbReference>
<evidence type="ECO:0000313" key="3">
    <source>
        <dbReference type="Proteomes" id="UP000313988"/>
    </source>
</evidence>
<name>A0A5C4XY78_9DEIO</name>
<dbReference type="AlphaFoldDB" id="A0A5C4XY78"/>
<organism evidence="2 3">
    <name type="scientific">Deinococcus radiopugnans ATCC 19172</name>
    <dbReference type="NCBI Taxonomy" id="585398"/>
    <lineage>
        <taxon>Bacteria</taxon>
        <taxon>Thermotogati</taxon>
        <taxon>Deinococcota</taxon>
        <taxon>Deinococci</taxon>
        <taxon>Deinococcales</taxon>
        <taxon>Deinococcaceae</taxon>
        <taxon>Deinococcus</taxon>
    </lineage>
</organism>
<accession>A0A5C4XY78</accession>
<dbReference type="CDD" id="cd04301">
    <property type="entry name" value="NAT_SF"/>
    <property type="match status" value="1"/>
</dbReference>
<dbReference type="EMBL" id="VDMO01000026">
    <property type="protein sequence ID" value="TNM67980.1"/>
    <property type="molecule type" value="Genomic_DNA"/>
</dbReference>
<sequence length="202" mass="22425">MNTVPPEIRVTALSGPEARPFVAELARLRIGVFRAFPYLYDGTPEYEETYLQTYLNNENAVVILARDGQAVIGASTAVPLAGETAEVRAPFETSELDGSDVLYLGESVLRPEYRGRGLGHAFFDGREAHARRLGLGVTAFCAVQRPEAHPARPADYRPLNAFWAARGYIERPDLQTTMSWPDVGDDAETPKPMRFWLRRGEG</sequence>
<evidence type="ECO:0000259" key="1">
    <source>
        <dbReference type="PROSITE" id="PS51186"/>
    </source>
</evidence>
<dbReference type="InterPro" id="IPR016181">
    <property type="entry name" value="Acyl_CoA_acyltransferase"/>
</dbReference>
<dbReference type="InterPro" id="IPR000182">
    <property type="entry name" value="GNAT_dom"/>
</dbReference>
<reference evidence="2 3" key="1">
    <citation type="submission" date="2019-06" db="EMBL/GenBank/DDBJ databases">
        <title>Genome sequence of Deinococcus radiopugnans ATCC 19172.</title>
        <authorList>
            <person name="Maclea K.S."/>
            <person name="Maynard C.R."/>
        </authorList>
    </citation>
    <scope>NUCLEOTIDE SEQUENCE [LARGE SCALE GENOMIC DNA]</scope>
    <source>
        <strain evidence="2 3">ATCC 19172</strain>
    </source>
</reference>
<comment type="caution">
    <text evidence="2">The sequence shown here is derived from an EMBL/GenBank/DDBJ whole genome shotgun (WGS) entry which is preliminary data.</text>
</comment>
<gene>
    <name evidence="2" type="ORF">FHR04_17580</name>
</gene>
<dbReference type="OrthoDB" id="187903at2"/>
<keyword evidence="2" id="KW-0808">Transferase</keyword>
<proteinExistence type="predicted"/>
<dbReference type="SUPFAM" id="SSF55729">
    <property type="entry name" value="Acyl-CoA N-acyltransferases (Nat)"/>
    <property type="match status" value="1"/>
</dbReference>
<protein>
    <submittedName>
        <fullName evidence="2">GNAT family N-acetyltransferase</fullName>
    </submittedName>
</protein>
<dbReference type="GO" id="GO:0016747">
    <property type="term" value="F:acyltransferase activity, transferring groups other than amino-acyl groups"/>
    <property type="evidence" value="ECO:0007669"/>
    <property type="project" value="InterPro"/>
</dbReference>
<dbReference type="Proteomes" id="UP000313988">
    <property type="component" value="Unassembled WGS sequence"/>
</dbReference>